<evidence type="ECO:0000256" key="1">
    <source>
        <dbReference type="SAM" id="SignalP"/>
    </source>
</evidence>
<keyword evidence="1" id="KW-0732">Signal</keyword>
<reference evidence="2" key="2">
    <citation type="journal article" date="2015" name="Data Brief">
        <title>Shoot transcriptome of the giant reed, Arundo donax.</title>
        <authorList>
            <person name="Barrero R.A."/>
            <person name="Guerrero F.D."/>
            <person name="Moolhuijzen P."/>
            <person name="Goolsby J.A."/>
            <person name="Tidwell J."/>
            <person name="Bellgard S.E."/>
            <person name="Bellgard M.I."/>
        </authorList>
    </citation>
    <scope>NUCLEOTIDE SEQUENCE</scope>
    <source>
        <tissue evidence="2">Shoot tissue taken approximately 20 cm above the soil surface</tissue>
    </source>
</reference>
<accession>A0A0A9BXB9</accession>
<organism evidence="2">
    <name type="scientific">Arundo donax</name>
    <name type="common">Giant reed</name>
    <name type="synonym">Donax arundinaceus</name>
    <dbReference type="NCBI Taxonomy" id="35708"/>
    <lineage>
        <taxon>Eukaryota</taxon>
        <taxon>Viridiplantae</taxon>
        <taxon>Streptophyta</taxon>
        <taxon>Embryophyta</taxon>
        <taxon>Tracheophyta</taxon>
        <taxon>Spermatophyta</taxon>
        <taxon>Magnoliopsida</taxon>
        <taxon>Liliopsida</taxon>
        <taxon>Poales</taxon>
        <taxon>Poaceae</taxon>
        <taxon>PACMAD clade</taxon>
        <taxon>Arundinoideae</taxon>
        <taxon>Arundineae</taxon>
        <taxon>Arundo</taxon>
    </lineage>
</organism>
<feature type="chain" id="PRO_5002045907" evidence="1">
    <location>
        <begin position="23"/>
        <end position="46"/>
    </location>
</feature>
<dbReference type="AlphaFoldDB" id="A0A0A9BXB9"/>
<name>A0A0A9BXB9_ARUDO</name>
<sequence length="46" mass="4625">MASTGSILSICFVSSTCVTVLSDHGDAAAPAILFTAALLSALRWGV</sequence>
<proteinExistence type="predicted"/>
<protein>
    <submittedName>
        <fullName evidence="2">Uncharacterized protein</fullName>
    </submittedName>
</protein>
<dbReference type="EMBL" id="GBRH01231027">
    <property type="protein sequence ID" value="JAD66868.1"/>
    <property type="molecule type" value="Transcribed_RNA"/>
</dbReference>
<evidence type="ECO:0000313" key="2">
    <source>
        <dbReference type="EMBL" id="JAD66868.1"/>
    </source>
</evidence>
<reference evidence="2" key="1">
    <citation type="submission" date="2014-09" db="EMBL/GenBank/DDBJ databases">
        <authorList>
            <person name="Magalhaes I.L.F."/>
            <person name="Oliveira U."/>
            <person name="Santos F.R."/>
            <person name="Vidigal T.H.D.A."/>
            <person name="Brescovit A.D."/>
            <person name="Santos A.J."/>
        </authorList>
    </citation>
    <scope>NUCLEOTIDE SEQUENCE</scope>
    <source>
        <tissue evidence="2">Shoot tissue taken approximately 20 cm above the soil surface</tissue>
    </source>
</reference>
<feature type="signal peptide" evidence="1">
    <location>
        <begin position="1"/>
        <end position="22"/>
    </location>
</feature>